<name>A0A484LRL7_9ASTE</name>
<evidence type="ECO:0000256" key="2">
    <source>
        <dbReference type="SAM" id="Coils"/>
    </source>
</evidence>
<dbReference type="PROSITE" id="PS50158">
    <property type="entry name" value="ZF_CCHC"/>
    <property type="match status" value="1"/>
</dbReference>
<dbReference type="EMBL" id="OOIL02001901">
    <property type="protein sequence ID" value="VFQ79141.1"/>
    <property type="molecule type" value="Genomic_DNA"/>
</dbReference>
<keyword evidence="2" id="KW-0175">Coiled coil</keyword>
<protein>
    <recommendedName>
        <fullName evidence="4">CCHC-type domain-containing protein</fullName>
    </recommendedName>
</protein>
<keyword evidence="1" id="KW-0479">Metal-binding</keyword>
<gene>
    <name evidence="5" type="ORF">CCAM_LOCUS20917</name>
</gene>
<organism evidence="5 6">
    <name type="scientific">Cuscuta campestris</name>
    <dbReference type="NCBI Taxonomy" id="132261"/>
    <lineage>
        <taxon>Eukaryota</taxon>
        <taxon>Viridiplantae</taxon>
        <taxon>Streptophyta</taxon>
        <taxon>Embryophyta</taxon>
        <taxon>Tracheophyta</taxon>
        <taxon>Spermatophyta</taxon>
        <taxon>Magnoliopsida</taxon>
        <taxon>eudicotyledons</taxon>
        <taxon>Gunneridae</taxon>
        <taxon>Pentapetalae</taxon>
        <taxon>asterids</taxon>
        <taxon>lamiids</taxon>
        <taxon>Solanales</taxon>
        <taxon>Convolvulaceae</taxon>
        <taxon>Cuscuteae</taxon>
        <taxon>Cuscuta</taxon>
        <taxon>Cuscuta subgen. Grammica</taxon>
        <taxon>Cuscuta sect. Cleistogrammica</taxon>
    </lineage>
</organism>
<keyword evidence="1" id="KW-0863">Zinc-finger</keyword>
<dbReference type="PANTHER" id="PTHR35317">
    <property type="entry name" value="OS04G0629600 PROTEIN"/>
    <property type="match status" value="1"/>
</dbReference>
<dbReference type="OrthoDB" id="1425037at2759"/>
<evidence type="ECO:0000259" key="4">
    <source>
        <dbReference type="PROSITE" id="PS50158"/>
    </source>
</evidence>
<reference evidence="5 6" key="1">
    <citation type="submission" date="2018-04" db="EMBL/GenBank/DDBJ databases">
        <authorList>
            <person name="Vogel A."/>
        </authorList>
    </citation>
    <scope>NUCLEOTIDE SEQUENCE [LARGE SCALE GENOMIC DNA]</scope>
</reference>
<dbReference type="GO" id="GO:0003676">
    <property type="term" value="F:nucleic acid binding"/>
    <property type="evidence" value="ECO:0007669"/>
    <property type="project" value="InterPro"/>
</dbReference>
<dbReference type="SUPFAM" id="SSF57756">
    <property type="entry name" value="Retrovirus zinc finger-like domains"/>
    <property type="match status" value="1"/>
</dbReference>
<evidence type="ECO:0000313" key="5">
    <source>
        <dbReference type="EMBL" id="VFQ79141.1"/>
    </source>
</evidence>
<feature type="coiled-coil region" evidence="2">
    <location>
        <begin position="888"/>
        <end position="915"/>
    </location>
</feature>
<evidence type="ECO:0000256" key="3">
    <source>
        <dbReference type="SAM" id="MobiDB-lite"/>
    </source>
</evidence>
<dbReference type="Pfam" id="PF20167">
    <property type="entry name" value="Transposase_32"/>
    <property type="match status" value="1"/>
</dbReference>
<evidence type="ECO:0000256" key="1">
    <source>
        <dbReference type="PROSITE-ProRule" id="PRU00047"/>
    </source>
</evidence>
<proteinExistence type="predicted"/>
<dbReference type="AlphaFoldDB" id="A0A484LRL7"/>
<dbReference type="Pfam" id="PF14223">
    <property type="entry name" value="Retrotran_gag_2"/>
    <property type="match status" value="1"/>
</dbReference>
<feature type="compositionally biased region" description="Polar residues" evidence="3">
    <location>
        <begin position="580"/>
        <end position="593"/>
    </location>
</feature>
<feature type="compositionally biased region" description="Basic and acidic residues" evidence="3">
    <location>
        <begin position="566"/>
        <end position="576"/>
    </location>
</feature>
<accession>A0A484LRL7</accession>
<dbReference type="InterPro" id="IPR036875">
    <property type="entry name" value="Znf_CCHC_sf"/>
</dbReference>
<dbReference type="PANTHER" id="PTHR35317:SF35">
    <property type="entry name" value="DUF4219 DOMAIN-CONTAINING PROTEIN"/>
    <property type="match status" value="1"/>
</dbReference>
<feature type="compositionally biased region" description="Basic residues" evidence="3">
    <location>
        <begin position="597"/>
        <end position="610"/>
    </location>
</feature>
<dbReference type="InterPro" id="IPR001878">
    <property type="entry name" value="Znf_CCHC"/>
</dbReference>
<evidence type="ECO:0000313" key="6">
    <source>
        <dbReference type="Proteomes" id="UP000595140"/>
    </source>
</evidence>
<dbReference type="GO" id="GO:0008270">
    <property type="term" value="F:zinc ion binding"/>
    <property type="evidence" value="ECO:0007669"/>
    <property type="project" value="UniProtKB-KW"/>
</dbReference>
<keyword evidence="6" id="KW-1185">Reference proteome</keyword>
<sequence>MGDMEEGANVQRPPLLRGHNYNFWKGRMRAFLKSLGVDSTQYTLISNCDNAKEAWDILEVTHEGDEEVKTAKYQILMTQYENLRMDEKEKITEFHGRVRDIANQAARLNEPILENKLVLKVLRSLPKDYEMDVKAIRRSHNIKNMTLDALMGILESIELDMKFKKQWIQKRSNPRHEGTSKGLPSKNAKYKETRYTESPNYMKKKGPQCFECGGYGHIQSECANNLKKKRQAFKATWSDDETEDQSDCEESNCAFSASVDLGDEVSLEEQLQDLQEKWSELLMVNKRNVTDKNRLISEVDVLKERIEGLIRKIGELEGEKSDLLFEINQLKSYQKWIKVAGAEVLDHHSTMAKPPGDMTCIGYTEKGKMPKSLEVKFVKASEGKPSLKRELWAKHCWTRLLAANNAQQTNAHPETQAADVDEEHLLQPNLEGSNMEQPDSRSVDAEVKNVTEDDVILHPVATIPETLYLEYTVTNQEENMQSKKKEDLWSEKEKPEIVDKEPLIACSDVPFEGVQFTTLESKIPMAKCTGSRWSLRQKAKEDQESEGFEEIQPREVPKKGLKRKEKAGDDQEESLKKQKTSSPPAKLTTGSQSNRRKDAKTKKSPKPGKFSKHLFVNSIASSFMSEIAKKTILPQRSIDVEDYESKTNLISVLKKCNLLKSITLPGSYVRKVIQEFYCNLSEGCNIHTDPSYHKVFVRGKTFDLSPTKINQFLNIKPPSSEINVNERQVWTDLTNGERISQSTKSKVPSSILKSSYAILFRVAAYHWLPTTHMNTVPLCIATLIYKIKHEIPKNLGKIIFDQIMSFAPERAKQNSNGLPYPLLIFQMLKSQKLVVADEEEPAPPLLQVDLRHFERKHYNDMAIREEQKTAPAVLQSDFSKTAFIKGEIQLLQAKIEEYKKLIKEAEIKMKKWAIVLSSLDITSDEAAKS</sequence>
<feature type="domain" description="CCHC-type" evidence="4">
    <location>
        <begin position="209"/>
        <end position="222"/>
    </location>
</feature>
<dbReference type="InterPro" id="IPR046796">
    <property type="entry name" value="Transposase_32_dom"/>
</dbReference>
<feature type="region of interest" description="Disordered" evidence="3">
    <location>
        <begin position="539"/>
        <end position="610"/>
    </location>
</feature>
<feature type="coiled-coil region" evidence="2">
    <location>
        <begin position="292"/>
        <end position="319"/>
    </location>
</feature>
<keyword evidence="1" id="KW-0862">Zinc</keyword>
<dbReference type="Proteomes" id="UP000595140">
    <property type="component" value="Unassembled WGS sequence"/>
</dbReference>